<sequence length="57" mass="6773">MHMLITLLLAGIIISGYMAIRTAREEKKIDEKLLEKEGEVYMERIRQARERRQKALE</sequence>
<dbReference type="STRING" id="491915.Aflv_2294"/>
<gene>
    <name evidence="1" type="ordered locus">Aflv_2294</name>
</gene>
<dbReference type="InterPro" id="IPR025428">
    <property type="entry name" value="Spore_YhaL"/>
</dbReference>
<dbReference type="EMBL" id="CP000922">
    <property type="protein sequence ID" value="ACJ34651.1"/>
    <property type="molecule type" value="Genomic_DNA"/>
</dbReference>
<dbReference type="AlphaFoldDB" id="B7GF10"/>
<proteinExistence type="predicted"/>
<accession>B7GF10</accession>
<evidence type="ECO:0000313" key="1">
    <source>
        <dbReference type="EMBL" id="ACJ34651.1"/>
    </source>
</evidence>
<dbReference type="KEGG" id="afl:Aflv_2294"/>
<evidence type="ECO:0000313" key="2">
    <source>
        <dbReference type="Proteomes" id="UP000000742"/>
    </source>
</evidence>
<organism evidence="1 2">
    <name type="scientific">Anoxybacillus flavithermus (strain DSM 21510 / WK1)</name>
    <dbReference type="NCBI Taxonomy" id="491915"/>
    <lineage>
        <taxon>Bacteria</taxon>
        <taxon>Bacillati</taxon>
        <taxon>Bacillota</taxon>
        <taxon>Bacilli</taxon>
        <taxon>Bacillales</taxon>
        <taxon>Anoxybacillaceae</taxon>
        <taxon>Anoxybacillus</taxon>
    </lineage>
</organism>
<reference evidence="1 2" key="1">
    <citation type="journal article" date="2008" name="Genome Biol.">
        <title>Encapsulated in silica: genome, proteome and physiology of the thermophilic bacterium Anoxybacillus flavithermus WK1.</title>
        <authorList>
            <person name="Saw J.H."/>
            <person name="Mountain B.W."/>
            <person name="Feng L."/>
            <person name="Omelchenko M.V."/>
            <person name="Hou S."/>
            <person name="Saito J.A."/>
            <person name="Stott M.B."/>
            <person name="Li D."/>
            <person name="Zhao G."/>
            <person name="Wu J."/>
            <person name="Galperin M.Y."/>
            <person name="Koonin E.V."/>
            <person name="Makarova K.S."/>
            <person name="Wolf Y.I."/>
            <person name="Rigden D.J."/>
            <person name="Dunfield P.F."/>
            <person name="Wang L."/>
            <person name="Alam M."/>
        </authorList>
    </citation>
    <scope>NUCLEOTIDE SEQUENCE [LARGE SCALE GENOMIC DNA]</scope>
    <source>
        <strain evidence="2">DSM 21510 / WK1</strain>
    </source>
</reference>
<dbReference type="Pfam" id="PF14147">
    <property type="entry name" value="Spore_YhaL"/>
    <property type="match status" value="1"/>
</dbReference>
<name>B7GF10_ANOFW</name>
<dbReference type="HOGENOM" id="CLU_195059_1_0_9"/>
<dbReference type="eggNOG" id="ENOG5030CDA">
    <property type="taxonomic scope" value="Bacteria"/>
</dbReference>
<protein>
    <submittedName>
        <fullName evidence="1">Uncharacterized conserved protein</fullName>
    </submittedName>
</protein>
<dbReference type="Proteomes" id="UP000000742">
    <property type="component" value="Chromosome"/>
</dbReference>